<dbReference type="GO" id="GO:0003677">
    <property type="term" value="F:DNA binding"/>
    <property type="evidence" value="ECO:0007669"/>
    <property type="project" value="UniProtKB-KW"/>
</dbReference>
<evidence type="ECO:0000313" key="8">
    <source>
        <dbReference type="Proteomes" id="UP001194579"/>
    </source>
</evidence>
<evidence type="ECO:0000313" key="5">
    <source>
        <dbReference type="EMBL" id="AFI91946.1"/>
    </source>
</evidence>
<dbReference type="KEGG" id="pec:W5S_3883"/>
<evidence type="ECO:0000256" key="3">
    <source>
        <dbReference type="ARBA" id="ARBA00023163"/>
    </source>
</evidence>
<dbReference type="HOGENOM" id="CLU_097806_6_4_6"/>
<dbReference type="eggNOG" id="COG0640">
    <property type="taxonomic scope" value="Bacteria"/>
</dbReference>
<evidence type="ECO:0000259" key="4">
    <source>
        <dbReference type="PROSITE" id="PS50987"/>
    </source>
</evidence>
<keyword evidence="8" id="KW-1185">Reference proteome</keyword>
<dbReference type="SUPFAM" id="SSF46785">
    <property type="entry name" value="Winged helix' DNA-binding domain"/>
    <property type="match status" value="1"/>
</dbReference>
<dbReference type="Proteomes" id="UP001194579">
    <property type="component" value="Unassembled WGS sequence"/>
</dbReference>
<dbReference type="GO" id="GO:0003700">
    <property type="term" value="F:DNA-binding transcription factor activity"/>
    <property type="evidence" value="ECO:0007669"/>
    <property type="project" value="InterPro"/>
</dbReference>
<dbReference type="SMART" id="SM00418">
    <property type="entry name" value="HTH_ARSR"/>
    <property type="match status" value="1"/>
</dbReference>
<dbReference type="EMBL" id="CP003415">
    <property type="protein sequence ID" value="AFI91946.1"/>
    <property type="molecule type" value="Genomic_DNA"/>
</dbReference>
<keyword evidence="3" id="KW-0804">Transcription</keyword>
<reference evidence="6" key="4">
    <citation type="submission" date="2024-05" db="EMBL/GenBank/DDBJ databases">
        <title>Identification of Pectobacterium versatile causing blackleg of potato from New York State with a whole genome sequencing approach.</title>
        <authorList>
            <person name="Ma X."/>
            <person name="Swingle B."/>
        </authorList>
    </citation>
    <scope>NUCLEOTIDE SEQUENCE</scope>
    <source>
        <strain evidence="6">NY1588A</strain>
    </source>
</reference>
<dbReference type="InterPro" id="IPR051011">
    <property type="entry name" value="Metal_resp_trans_reg"/>
</dbReference>
<dbReference type="PROSITE" id="PS50987">
    <property type="entry name" value="HTH_ARSR_2"/>
    <property type="match status" value="1"/>
</dbReference>
<dbReference type="InterPro" id="IPR001845">
    <property type="entry name" value="HTH_ArsR_DNA-bd_dom"/>
</dbReference>
<dbReference type="STRING" id="1905730.W5S_3883"/>
<accession>A0A0H3IAB4</accession>
<dbReference type="PANTHER" id="PTHR43132:SF2">
    <property type="entry name" value="ARSENICAL RESISTANCE OPERON REPRESSOR ARSR-RELATED"/>
    <property type="match status" value="1"/>
</dbReference>
<keyword evidence="2" id="KW-0238">DNA-binding</keyword>
<dbReference type="InterPro" id="IPR036390">
    <property type="entry name" value="WH_DNA-bd_sf"/>
</dbReference>
<dbReference type="NCBIfam" id="NF033788">
    <property type="entry name" value="HTH_metalloreg"/>
    <property type="match status" value="1"/>
</dbReference>
<evidence type="ECO:0000313" key="6">
    <source>
        <dbReference type="EMBL" id="MBI0554381.1"/>
    </source>
</evidence>
<evidence type="ECO:0000256" key="2">
    <source>
        <dbReference type="ARBA" id="ARBA00023125"/>
    </source>
</evidence>
<organism evidence="5 7">
    <name type="scientific">Pectobacterium parmentieri</name>
    <dbReference type="NCBI Taxonomy" id="1905730"/>
    <lineage>
        <taxon>Bacteria</taxon>
        <taxon>Pseudomonadati</taxon>
        <taxon>Pseudomonadota</taxon>
        <taxon>Gammaproteobacteria</taxon>
        <taxon>Enterobacterales</taxon>
        <taxon>Pectobacteriaceae</taxon>
        <taxon>Pectobacterium</taxon>
    </lineage>
</organism>
<evidence type="ECO:0000313" key="7">
    <source>
        <dbReference type="Proteomes" id="UP000008044"/>
    </source>
</evidence>
<dbReference type="Pfam" id="PF01022">
    <property type="entry name" value="HTH_5"/>
    <property type="match status" value="1"/>
</dbReference>
<evidence type="ECO:0000256" key="1">
    <source>
        <dbReference type="ARBA" id="ARBA00023015"/>
    </source>
</evidence>
<dbReference type="Proteomes" id="UP000008044">
    <property type="component" value="Chromosome"/>
</dbReference>
<dbReference type="InterPro" id="IPR011991">
    <property type="entry name" value="ArsR-like_HTH"/>
</dbReference>
<dbReference type="OMA" id="MQQRADH"/>
<reference evidence="8" key="3">
    <citation type="submission" date="2023-07" db="EMBL/GenBank/DDBJ databases">
        <title>Identification of Pectobacterium versatile causing blackleg of potato from New York State with a whole genome sequencing approach.</title>
        <authorList>
            <person name="Ma X."/>
            <person name="Swingle B."/>
        </authorList>
    </citation>
    <scope>NUCLEOTIDE SEQUENCE [LARGE SCALE GENOMIC DNA]</scope>
    <source>
        <strain evidence="8">NY1588A</strain>
    </source>
</reference>
<dbReference type="PRINTS" id="PR00778">
    <property type="entry name" value="HTHARSR"/>
</dbReference>
<dbReference type="InterPro" id="IPR036388">
    <property type="entry name" value="WH-like_DNA-bd_sf"/>
</dbReference>
<keyword evidence="1" id="KW-0805">Transcription regulation</keyword>
<sequence>MTLSNADREFMQDGAAKAAALLRAIGNENRLLVLCLLIEHREMSVGALLEHIPLSQSALSQHLAKMREEGLISYRRESQTLYYRIENQDVETIIATLKTLFCP</sequence>
<dbReference type="EMBL" id="WABS01000012">
    <property type="protein sequence ID" value="MBI0554381.1"/>
    <property type="molecule type" value="Genomic_DNA"/>
</dbReference>
<reference evidence="5" key="2">
    <citation type="submission" date="2012-03" db="EMBL/GenBank/DDBJ databases">
        <authorList>
            <person name="Koskinen P."/>
            <person name="Laine P."/>
            <person name="Niemi O."/>
            <person name="Nykyri J."/>
            <person name="Harjunpaa H."/>
            <person name="Auvinen P."/>
            <person name="Paulin L."/>
            <person name="Pirhonen M."/>
            <person name="Palva T."/>
            <person name="Holm L."/>
        </authorList>
    </citation>
    <scope>NUCLEOTIDE SEQUENCE</scope>
    <source>
        <strain evidence="5">SCC3193</strain>
    </source>
</reference>
<name>A0A0H3IAB4_PECPM</name>
<dbReference type="CDD" id="cd00090">
    <property type="entry name" value="HTH_ARSR"/>
    <property type="match status" value="1"/>
</dbReference>
<dbReference type="PATRIC" id="fig|1166016.3.peg.3947"/>
<gene>
    <name evidence="5" type="ordered locus">W5S_3883</name>
    <name evidence="6" type="ORF">F6Q06_07725</name>
</gene>
<reference evidence="5 7" key="1">
    <citation type="journal article" date="2012" name="J. Bacteriol.">
        <title>Genome sequence of Pectobacterium sp. strain SCC3193.</title>
        <authorList>
            <person name="Koskinen J.P."/>
            <person name="Laine P."/>
            <person name="Niemi O."/>
            <person name="Nykyri J."/>
            <person name="Harjunpaa H."/>
            <person name="Auvinen P."/>
            <person name="Paulin L."/>
            <person name="Pirhonen M."/>
            <person name="Palva T."/>
            <person name="Holm L."/>
        </authorList>
    </citation>
    <scope>NUCLEOTIDE SEQUENCE [LARGE SCALE GENOMIC DNA]</scope>
    <source>
        <strain evidence="5 7">SCC3193</strain>
    </source>
</reference>
<protein>
    <submittedName>
        <fullName evidence="6">Helix-turn-helix transcriptional regulator</fullName>
    </submittedName>
    <submittedName>
        <fullName evidence="5">Transcriptional activator HlyU</fullName>
    </submittedName>
</protein>
<dbReference type="RefSeq" id="WP_014701392.1">
    <property type="nucleotide sequence ID" value="NC_017845.1"/>
</dbReference>
<dbReference type="AlphaFoldDB" id="A0A0H3IAB4"/>
<feature type="domain" description="HTH arsR-type" evidence="4">
    <location>
        <begin position="10"/>
        <end position="103"/>
    </location>
</feature>
<dbReference type="Gene3D" id="1.10.10.10">
    <property type="entry name" value="Winged helix-like DNA-binding domain superfamily/Winged helix DNA-binding domain"/>
    <property type="match status" value="1"/>
</dbReference>
<dbReference type="PANTHER" id="PTHR43132">
    <property type="entry name" value="ARSENICAL RESISTANCE OPERON REPRESSOR ARSR-RELATED"/>
    <property type="match status" value="1"/>
</dbReference>
<proteinExistence type="predicted"/>